<dbReference type="EMBL" id="SMRT01000003">
    <property type="protein sequence ID" value="TDF98653.1"/>
    <property type="molecule type" value="Genomic_DNA"/>
</dbReference>
<dbReference type="Pfam" id="PF20420">
    <property type="entry name" value="DUF6702"/>
    <property type="match status" value="1"/>
</dbReference>
<accession>A0A4R5KS36</accession>
<evidence type="ECO:0000256" key="2">
    <source>
        <dbReference type="SAM" id="SignalP"/>
    </source>
</evidence>
<evidence type="ECO:0000256" key="1">
    <source>
        <dbReference type="SAM" id="Phobius"/>
    </source>
</evidence>
<dbReference type="Proteomes" id="UP000295636">
    <property type="component" value="Unassembled WGS sequence"/>
</dbReference>
<feature type="chain" id="PRO_5020990249" evidence="2">
    <location>
        <begin position="28"/>
        <end position="363"/>
    </location>
</feature>
<feature type="transmembrane region" description="Helical" evidence="1">
    <location>
        <begin position="273"/>
        <end position="290"/>
    </location>
</feature>
<keyword evidence="2" id="KW-0732">Signal</keyword>
<protein>
    <submittedName>
        <fullName evidence="3">HupE/UreJ family protein</fullName>
    </submittedName>
</protein>
<name>A0A4R5KS36_9BACL</name>
<reference evidence="3 4" key="1">
    <citation type="submission" date="2019-03" db="EMBL/GenBank/DDBJ databases">
        <title>This is whole genome sequence of Paenibacillus sp MS74 strain.</title>
        <authorList>
            <person name="Trinh H.N."/>
        </authorList>
    </citation>
    <scope>NUCLEOTIDE SEQUENCE [LARGE SCALE GENOMIC DNA]</scope>
    <source>
        <strain evidence="3 4">MS74</strain>
    </source>
</reference>
<feature type="signal peptide" evidence="2">
    <location>
        <begin position="1"/>
        <end position="27"/>
    </location>
</feature>
<evidence type="ECO:0000313" key="3">
    <source>
        <dbReference type="EMBL" id="TDF98653.1"/>
    </source>
</evidence>
<comment type="caution">
    <text evidence="3">The sequence shown here is derived from an EMBL/GenBank/DDBJ whole genome shotgun (WGS) entry which is preliminary data.</text>
</comment>
<evidence type="ECO:0000313" key="4">
    <source>
        <dbReference type="Proteomes" id="UP000295636"/>
    </source>
</evidence>
<feature type="transmembrane region" description="Helical" evidence="1">
    <location>
        <begin position="220"/>
        <end position="243"/>
    </location>
</feature>
<feature type="transmembrane region" description="Helical" evidence="1">
    <location>
        <begin position="339"/>
        <end position="358"/>
    </location>
</feature>
<proteinExistence type="predicted"/>
<dbReference type="OrthoDB" id="9808870at2"/>
<keyword evidence="4" id="KW-1185">Reference proteome</keyword>
<dbReference type="Pfam" id="PF13795">
    <property type="entry name" value="HupE_UreJ_2"/>
    <property type="match status" value="1"/>
</dbReference>
<dbReference type="InterPro" id="IPR032809">
    <property type="entry name" value="Put_HupE_UreJ"/>
</dbReference>
<feature type="transmembrane region" description="Helical" evidence="1">
    <location>
        <begin position="193"/>
        <end position="213"/>
    </location>
</feature>
<feature type="transmembrane region" description="Helical" evidence="1">
    <location>
        <begin position="310"/>
        <end position="332"/>
    </location>
</feature>
<gene>
    <name evidence="3" type="ORF">E1757_08930</name>
</gene>
<dbReference type="InterPro" id="IPR046525">
    <property type="entry name" value="DUF6702"/>
</dbReference>
<dbReference type="AlphaFoldDB" id="A0A4R5KS36"/>
<organism evidence="3 4">
    <name type="scientific">Paenibacillus piri</name>
    <dbReference type="NCBI Taxonomy" id="2547395"/>
    <lineage>
        <taxon>Bacteria</taxon>
        <taxon>Bacillati</taxon>
        <taxon>Bacillota</taxon>
        <taxon>Bacilli</taxon>
        <taxon>Bacillales</taxon>
        <taxon>Paenibacillaceae</taxon>
        <taxon>Paenibacillus</taxon>
    </lineage>
</organism>
<keyword evidence="1" id="KW-0812">Transmembrane</keyword>
<keyword evidence="1" id="KW-1133">Transmembrane helix</keyword>
<keyword evidence="1" id="KW-0472">Membrane</keyword>
<feature type="transmembrane region" description="Helical" evidence="1">
    <location>
        <begin position="249"/>
        <end position="266"/>
    </location>
</feature>
<sequence>MKVTNLRICVLLVFCLGLWLFPTGAWAHTDDSVGFSKITADAGARLMHYELYIEYFTLSHVVDLEVQPNAGDREMSAKLETNRQLVNDYINRNMEVSIDGIRVAGHVVQTNVEQKLNRMYAHIFLDYPMEKNSQALHISYHMFFDDIDPSHRNIVIYDWGGEQGQFVFQNSAREFLSGKTSFLIQIERFINLGFHHIMIGYDHILFVMALVLGSRKIKDVLKVATVFTLAHSVTLCLSSFHVISVSPAIIEPLIALSIAYAALESFFGPNSKVRLLVVFIFGLIHGIGFADALELTGKMTLDALLSLASFNIGVECGQALIIVLLFPLLAYVRRFRWSGLLKGTITVGILGFGLIWYFQRMFT</sequence>
<dbReference type="RefSeq" id="WP_133226907.1">
    <property type="nucleotide sequence ID" value="NZ_SMRT01000003.1"/>
</dbReference>